<evidence type="ECO:0000259" key="9">
    <source>
        <dbReference type="Pfam" id="PF22638"/>
    </source>
</evidence>
<comment type="similarity">
    <text evidence="3">Belongs to the flagella basal body rod proteins family.</text>
</comment>
<comment type="subcellular location">
    <subcellularLocation>
        <location evidence="1">Bacterial flagellum basal body</location>
    </subcellularLocation>
    <subcellularLocation>
        <location evidence="2">Secreted</location>
    </subcellularLocation>
</comment>
<sequence length="617" mass="65568">MGLTSALNTAIFGLTHNQRQIDVTAANIANANTAGYTAKRVEADVYFDKHGNVSGLLTSDIRRDVDRAIQAGYWDSLAANAYARTFSGYTSEIDRTIGTIGDSSSLPSLMSKLNTNLAALVSAPDSYAARQEFLGTADLLARRLNSTYESFQDMRARADSAIGNQVGEVNQLLKRVEEIDAAIQKAKLTGMPGVDLYDQRDRYLEQLSGYLDVSVSFDTNGYTRINTYSGQILFAEGKAAQIEFKTTGTLKPGQDGNSITVVTPGGTPYDLVDASRSGSLMALVNLRDNTMPQAQAQLDELASQLSLAFSNVPVASTPATVGAETGATLDLAGLQSGNAVSLTYVDSGGVTRNVSFVAVRDPALLPLPASTTARPDDIVYGIDISSGNTATYIAQIATALTGSNLAVANDGTGKLRVLGDTASGTVMRSLSANVTVTGSANQGLGLAVFVDARNGQQLYTGALENGGQKTGFARSIALDATLKTDSSRLVNYQTTPTTNSPKDSSRPQYLLDALTKTNRPFDAAVGIGTEGDPFRGTVMNFVTQFVTFQGEQAQTAKEEASARSTLTQNLALRYEEDYKVDVDEELGFLVQLQNAYSANARVMQAAREMFDVLLNSV</sequence>
<dbReference type="AlphaFoldDB" id="A0A7X5J6Z3"/>
<dbReference type="PANTHER" id="PTHR30033:SF1">
    <property type="entry name" value="FLAGELLAR HOOK-ASSOCIATED PROTEIN 1"/>
    <property type="match status" value="1"/>
</dbReference>
<dbReference type="InterPro" id="IPR002371">
    <property type="entry name" value="FlgK"/>
</dbReference>
<dbReference type="SUPFAM" id="SSF64518">
    <property type="entry name" value="Phase 1 flagellin"/>
    <property type="match status" value="1"/>
</dbReference>
<name>A0A7X5J6Z3_9HYPH</name>
<keyword evidence="10" id="KW-0966">Cell projection</keyword>
<keyword evidence="10" id="KW-0969">Cilium</keyword>
<dbReference type="GO" id="GO:0009424">
    <property type="term" value="C:bacterial-type flagellum hook"/>
    <property type="evidence" value="ECO:0007669"/>
    <property type="project" value="InterPro"/>
</dbReference>
<keyword evidence="5" id="KW-0964">Secreted</keyword>
<accession>A0A7X5J6Z3</accession>
<dbReference type="InterPro" id="IPR019776">
    <property type="entry name" value="Flagellar_basal_body_rod_CS"/>
</dbReference>
<evidence type="ECO:0000256" key="1">
    <source>
        <dbReference type="ARBA" id="ARBA00004117"/>
    </source>
</evidence>
<dbReference type="Proteomes" id="UP000586722">
    <property type="component" value="Unassembled WGS sequence"/>
</dbReference>
<feature type="domain" description="Flagellar basal-body/hook protein C-terminal" evidence="8">
    <location>
        <begin position="576"/>
        <end position="615"/>
    </location>
</feature>
<dbReference type="InterPro" id="IPR053927">
    <property type="entry name" value="FlgK_helical"/>
</dbReference>
<evidence type="ECO:0000256" key="6">
    <source>
        <dbReference type="ARBA" id="ARBA00023143"/>
    </source>
</evidence>
<dbReference type="GO" id="GO:0009425">
    <property type="term" value="C:bacterial-type flagellum basal body"/>
    <property type="evidence" value="ECO:0007669"/>
    <property type="project" value="UniProtKB-SubCell"/>
</dbReference>
<gene>
    <name evidence="10" type="primary">flgK</name>
    <name evidence="10" type="ORF">GWI72_02630</name>
</gene>
<dbReference type="InterPro" id="IPR010930">
    <property type="entry name" value="Flg_bb/hook_C_dom"/>
</dbReference>
<dbReference type="GO" id="GO:0005198">
    <property type="term" value="F:structural molecule activity"/>
    <property type="evidence" value="ECO:0007669"/>
    <property type="project" value="InterPro"/>
</dbReference>
<evidence type="ECO:0000256" key="5">
    <source>
        <dbReference type="ARBA" id="ARBA00022525"/>
    </source>
</evidence>
<organism evidence="10 11">
    <name type="scientific">Pannonibacter tanglangensis</name>
    <dbReference type="NCBI Taxonomy" id="2750084"/>
    <lineage>
        <taxon>Bacteria</taxon>
        <taxon>Pseudomonadati</taxon>
        <taxon>Pseudomonadota</taxon>
        <taxon>Alphaproteobacteria</taxon>
        <taxon>Hyphomicrobiales</taxon>
        <taxon>Stappiaceae</taxon>
        <taxon>Pannonibacter</taxon>
    </lineage>
</organism>
<comment type="caution">
    <text evidence="10">The sequence shown here is derived from an EMBL/GenBank/DDBJ whole genome shotgun (WGS) entry which is preliminary data.</text>
</comment>
<dbReference type="EMBL" id="JAABLQ010000001">
    <property type="protein sequence ID" value="NBN77159.1"/>
    <property type="molecule type" value="Genomic_DNA"/>
</dbReference>
<dbReference type="InterPro" id="IPR001444">
    <property type="entry name" value="Flag_bb_rod_N"/>
</dbReference>
<dbReference type="GO" id="GO:0044780">
    <property type="term" value="P:bacterial-type flagellum assembly"/>
    <property type="evidence" value="ECO:0007669"/>
    <property type="project" value="InterPro"/>
</dbReference>
<dbReference type="PANTHER" id="PTHR30033">
    <property type="entry name" value="FLAGELLAR HOOK-ASSOCIATED PROTEIN 1"/>
    <property type="match status" value="1"/>
</dbReference>
<dbReference type="Pfam" id="PF00460">
    <property type="entry name" value="Flg_bb_rod"/>
    <property type="match status" value="1"/>
</dbReference>
<feature type="domain" description="Flagellar basal body rod protein N-terminal" evidence="7">
    <location>
        <begin position="7"/>
        <end position="37"/>
    </location>
</feature>
<keyword evidence="10" id="KW-0282">Flagellum</keyword>
<dbReference type="PROSITE" id="PS00588">
    <property type="entry name" value="FLAGELLA_BB_ROD"/>
    <property type="match status" value="1"/>
</dbReference>
<dbReference type="Pfam" id="PF22638">
    <property type="entry name" value="FlgK_D1"/>
    <property type="match status" value="1"/>
</dbReference>
<protein>
    <recommendedName>
        <fullName evidence="4">Flagellar hook-associated protein 1</fullName>
    </recommendedName>
</protein>
<evidence type="ECO:0000259" key="8">
    <source>
        <dbReference type="Pfam" id="PF06429"/>
    </source>
</evidence>
<evidence type="ECO:0000256" key="2">
    <source>
        <dbReference type="ARBA" id="ARBA00004613"/>
    </source>
</evidence>
<dbReference type="Pfam" id="PF06429">
    <property type="entry name" value="Flg_bbr_C"/>
    <property type="match status" value="1"/>
</dbReference>
<dbReference type="PRINTS" id="PR01005">
    <property type="entry name" value="FLGHOOKAP1"/>
</dbReference>
<feature type="domain" description="Flagellar hook-associated protein FlgK helical" evidence="9">
    <location>
        <begin position="91"/>
        <end position="311"/>
    </location>
</feature>
<proteinExistence type="inferred from homology"/>
<evidence type="ECO:0000259" key="7">
    <source>
        <dbReference type="Pfam" id="PF00460"/>
    </source>
</evidence>
<evidence type="ECO:0000313" key="10">
    <source>
        <dbReference type="EMBL" id="NBN77159.1"/>
    </source>
</evidence>
<evidence type="ECO:0000256" key="4">
    <source>
        <dbReference type="ARBA" id="ARBA00016244"/>
    </source>
</evidence>
<dbReference type="GO" id="GO:0005576">
    <property type="term" value="C:extracellular region"/>
    <property type="evidence" value="ECO:0007669"/>
    <property type="project" value="UniProtKB-SubCell"/>
</dbReference>
<evidence type="ECO:0000256" key="3">
    <source>
        <dbReference type="ARBA" id="ARBA00009677"/>
    </source>
</evidence>
<dbReference type="NCBIfam" id="TIGR02492">
    <property type="entry name" value="flgK_ends"/>
    <property type="match status" value="1"/>
</dbReference>
<keyword evidence="11" id="KW-1185">Reference proteome</keyword>
<reference evidence="11" key="1">
    <citation type="submission" date="2020-01" db="EMBL/GenBank/DDBJ databases">
        <authorList>
            <person name="Fang Y."/>
            <person name="Sun R."/>
            <person name="Nie L."/>
            <person name="He J."/>
            <person name="Hao L."/>
            <person name="Wang L."/>
            <person name="Su S."/>
            <person name="Lv E."/>
            <person name="Zhang Z."/>
            <person name="Xie R."/>
            <person name="Liu H."/>
        </authorList>
    </citation>
    <scope>NUCLEOTIDE SEQUENCE [LARGE SCALE GENOMIC DNA]</scope>
    <source>
        <strain evidence="11">XCT-53</strain>
    </source>
</reference>
<evidence type="ECO:0000313" key="11">
    <source>
        <dbReference type="Proteomes" id="UP000586722"/>
    </source>
</evidence>
<dbReference type="RefSeq" id="WP_161707800.1">
    <property type="nucleotide sequence ID" value="NZ_JAABLQ010000001.1"/>
</dbReference>
<keyword evidence="6" id="KW-0975">Bacterial flagellum</keyword>